<feature type="region of interest" description="Disordered" evidence="2">
    <location>
        <begin position="1"/>
        <end position="23"/>
    </location>
</feature>
<organism evidence="3 4">
    <name type="scientific">Phytophthora aleatoria</name>
    <dbReference type="NCBI Taxonomy" id="2496075"/>
    <lineage>
        <taxon>Eukaryota</taxon>
        <taxon>Sar</taxon>
        <taxon>Stramenopiles</taxon>
        <taxon>Oomycota</taxon>
        <taxon>Peronosporomycetes</taxon>
        <taxon>Peronosporales</taxon>
        <taxon>Peronosporaceae</taxon>
        <taxon>Phytophthora</taxon>
    </lineage>
</organism>
<evidence type="ECO:0000256" key="2">
    <source>
        <dbReference type="SAM" id="MobiDB-lite"/>
    </source>
</evidence>
<evidence type="ECO:0000313" key="4">
    <source>
        <dbReference type="Proteomes" id="UP000709295"/>
    </source>
</evidence>
<keyword evidence="4" id="KW-1185">Reference proteome</keyword>
<accession>A0A8J5MAQ8</accession>
<protein>
    <submittedName>
        <fullName evidence="3">Uncharacterized protein</fullName>
    </submittedName>
</protein>
<dbReference type="Proteomes" id="UP000709295">
    <property type="component" value="Unassembled WGS sequence"/>
</dbReference>
<name>A0A8J5MAQ8_9STRA</name>
<reference evidence="3" key="1">
    <citation type="submission" date="2021-01" db="EMBL/GenBank/DDBJ databases">
        <title>Phytophthora aleatoria, a newly-described species from Pinus radiata is distinct from Phytophthora cactorum isolates based on comparative genomics.</title>
        <authorList>
            <person name="Mcdougal R."/>
            <person name="Panda P."/>
            <person name="Williams N."/>
            <person name="Studholme D.J."/>
        </authorList>
    </citation>
    <scope>NUCLEOTIDE SEQUENCE</scope>
    <source>
        <strain evidence="3">NZFS 4037</strain>
    </source>
</reference>
<sequence length="379" mass="43193">MQEGVRDLGGASHQWLRPSRPTSPCAAQISMAFTDPNSSKPRGKKRVSDLELKLKRLKLQNSSVVGVTKSELKPPPLEQNLVRREADQNSVWNGFAERQLKERLRLQKLLEKWNENQQDVAERVELKQQQQQRFRDFKTDPEDEIYADQLALVTRMRLQTQKQSPSRTLYLSSGLSMGAEILKRDPSVKAGFILELQYGTMLPFGLEVAAHAFWWFFGCGYGMQRMDRNEGDLSTGTIAREFKIQTNFEDFRTKVGGKYTARRYMEEDGSIIIVWTGSGDVEEVNGVKFNDTHLHKQGCIKLRSVPRQGPGQESTSTILEGSFKTIPLFRESVVDKTQQALTLFGAITKSYSKVDELFCQRMGAQLVEEDWKSTFGHNT</sequence>
<dbReference type="AlphaFoldDB" id="A0A8J5MAQ8"/>
<comment type="caution">
    <text evidence="3">The sequence shown here is derived from an EMBL/GenBank/DDBJ whole genome shotgun (WGS) entry which is preliminary data.</text>
</comment>
<keyword evidence="1" id="KW-0175">Coiled coil</keyword>
<evidence type="ECO:0000256" key="1">
    <source>
        <dbReference type="SAM" id="Coils"/>
    </source>
</evidence>
<evidence type="ECO:0000313" key="3">
    <source>
        <dbReference type="EMBL" id="KAG6975361.1"/>
    </source>
</evidence>
<proteinExistence type="predicted"/>
<dbReference type="EMBL" id="JAENGY010000066">
    <property type="protein sequence ID" value="KAG6975361.1"/>
    <property type="molecule type" value="Genomic_DNA"/>
</dbReference>
<feature type="coiled-coil region" evidence="1">
    <location>
        <begin position="96"/>
        <end position="130"/>
    </location>
</feature>
<gene>
    <name evidence="3" type="ORF">JG688_00002473</name>
</gene>